<gene>
    <name evidence="2" type="ORF">DPMN_040758</name>
</gene>
<protein>
    <submittedName>
        <fullName evidence="2">Uncharacterized protein</fullName>
    </submittedName>
</protein>
<dbReference type="Proteomes" id="UP000828390">
    <property type="component" value="Unassembled WGS sequence"/>
</dbReference>
<reference evidence="2" key="2">
    <citation type="submission" date="2020-11" db="EMBL/GenBank/DDBJ databases">
        <authorList>
            <person name="McCartney M.A."/>
            <person name="Auch B."/>
            <person name="Kono T."/>
            <person name="Mallez S."/>
            <person name="Becker A."/>
            <person name="Gohl D.M."/>
            <person name="Silverstein K.A.T."/>
            <person name="Koren S."/>
            <person name="Bechman K.B."/>
            <person name="Herman A."/>
            <person name="Abrahante J.E."/>
            <person name="Garbe J."/>
        </authorList>
    </citation>
    <scope>NUCLEOTIDE SEQUENCE</scope>
    <source>
        <strain evidence="2">Duluth1</strain>
        <tissue evidence="2">Whole animal</tissue>
    </source>
</reference>
<accession>A0A9D4HVH5</accession>
<name>A0A9D4HVH5_DREPO</name>
<organism evidence="2 3">
    <name type="scientific">Dreissena polymorpha</name>
    <name type="common">Zebra mussel</name>
    <name type="synonym">Mytilus polymorpha</name>
    <dbReference type="NCBI Taxonomy" id="45954"/>
    <lineage>
        <taxon>Eukaryota</taxon>
        <taxon>Metazoa</taxon>
        <taxon>Spiralia</taxon>
        <taxon>Lophotrochozoa</taxon>
        <taxon>Mollusca</taxon>
        <taxon>Bivalvia</taxon>
        <taxon>Autobranchia</taxon>
        <taxon>Heteroconchia</taxon>
        <taxon>Euheterodonta</taxon>
        <taxon>Imparidentia</taxon>
        <taxon>Neoheterodontei</taxon>
        <taxon>Myida</taxon>
        <taxon>Dreissenoidea</taxon>
        <taxon>Dreissenidae</taxon>
        <taxon>Dreissena</taxon>
    </lineage>
</organism>
<keyword evidence="3" id="KW-1185">Reference proteome</keyword>
<dbReference type="AlphaFoldDB" id="A0A9D4HVH5"/>
<evidence type="ECO:0000313" key="3">
    <source>
        <dbReference type="Proteomes" id="UP000828390"/>
    </source>
</evidence>
<sequence length="55" mass="6314">MKDILQDHHTSITISDRPIFKLRFADDIDIMGGTSDDPKTAHADSMKGQENTRWR</sequence>
<evidence type="ECO:0000256" key="1">
    <source>
        <dbReference type="SAM" id="MobiDB-lite"/>
    </source>
</evidence>
<reference evidence="2" key="1">
    <citation type="journal article" date="2019" name="bioRxiv">
        <title>The Genome of the Zebra Mussel, Dreissena polymorpha: A Resource for Invasive Species Research.</title>
        <authorList>
            <person name="McCartney M.A."/>
            <person name="Auch B."/>
            <person name="Kono T."/>
            <person name="Mallez S."/>
            <person name="Zhang Y."/>
            <person name="Obille A."/>
            <person name="Becker A."/>
            <person name="Abrahante J.E."/>
            <person name="Garbe J."/>
            <person name="Badalamenti J.P."/>
            <person name="Herman A."/>
            <person name="Mangelson H."/>
            <person name="Liachko I."/>
            <person name="Sullivan S."/>
            <person name="Sone E.D."/>
            <person name="Koren S."/>
            <person name="Silverstein K.A.T."/>
            <person name="Beckman K.B."/>
            <person name="Gohl D.M."/>
        </authorList>
    </citation>
    <scope>NUCLEOTIDE SEQUENCE</scope>
    <source>
        <strain evidence="2">Duluth1</strain>
        <tissue evidence="2">Whole animal</tissue>
    </source>
</reference>
<proteinExistence type="predicted"/>
<comment type="caution">
    <text evidence="2">The sequence shown here is derived from an EMBL/GenBank/DDBJ whole genome shotgun (WGS) entry which is preliminary data.</text>
</comment>
<evidence type="ECO:0000313" key="2">
    <source>
        <dbReference type="EMBL" id="KAH3734319.1"/>
    </source>
</evidence>
<feature type="compositionally biased region" description="Basic and acidic residues" evidence="1">
    <location>
        <begin position="36"/>
        <end position="55"/>
    </location>
</feature>
<feature type="region of interest" description="Disordered" evidence="1">
    <location>
        <begin position="32"/>
        <end position="55"/>
    </location>
</feature>
<dbReference type="EMBL" id="JAIWYP010000011">
    <property type="protein sequence ID" value="KAH3734319.1"/>
    <property type="molecule type" value="Genomic_DNA"/>
</dbReference>